<reference evidence="1" key="1">
    <citation type="journal article" date="2020" name="mSystems">
        <title>Genome- and Community-Level Interaction Insights into Carbon Utilization and Element Cycling Functions of Hydrothermarchaeota in Hydrothermal Sediment.</title>
        <authorList>
            <person name="Zhou Z."/>
            <person name="Liu Y."/>
            <person name="Xu W."/>
            <person name="Pan J."/>
            <person name="Luo Z.H."/>
            <person name="Li M."/>
        </authorList>
    </citation>
    <scope>NUCLEOTIDE SEQUENCE [LARGE SCALE GENOMIC DNA]</scope>
    <source>
        <strain evidence="1">SpSt-456</strain>
    </source>
</reference>
<comment type="caution">
    <text evidence="1">The sequence shown here is derived from an EMBL/GenBank/DDBJ whole genome shotgun (WGS) entry which is preliminary data.</text>
</comment>
<accession>A0A832EIC5</accession>
<dbReference type="EMBL" id="DSTK01000012">
    <property type="protein sequence ID" value="HFK96354.1"/>
    <property type="molecule type" value="Genomic_DNA"/>
</dbReference>
<evidence type="ECO:0000313" key="1">
    <source>
        <dbReference type="EMBL" id="HFK96354.1"/>
    </source>
</evidence>
<gene>
    <name evidence="1" type="ORF">ENS06_03390</name>
</gene>
<organism evidence="1">
    <name type="scientific">Desulfacinum infernum</name>
    <dbReference type="NCBI Taxonomy" id="35837"/>
    <lineage>
        <taxon>Bacteria</taxon>
        <taxon>Pseudomonadati</taxon>
        <taxon>Thermodesulfobacteriota</taxon>
        <taxon>Syntrophobacteria</taxon>
        <taxon>Syntrophobacterales</taxon>
        <taxon>Syntrophobacteraceae</taxon>
        <taxon>Desulfacinum</taxon>
    </lineage>
</organism>
<protein>
    <submittedName>
        <fullName evidence="1">Uncharacterized protein</fullName>
    </submittedName>
</protein>
<sequence length="187" mass="20949">MAEIKSTLDIVLEKTKHLVLTPEERLAMERREHLEKVPGIVQRFLDEAWTVEQMTEAWRAIPEVFQEEARREIVRRLLNALSPEETGGKVAGALKAFAAPADIPYLQRLGRLVTPGPQTEPSWEARRQRLLASLAEKGISGDAVHVTPDMDPQWHETRQTLARDMGSVKAEWLAALAAETPPPTHGP</sequence>
<proteinExistence type="predicted"/>
<name>A0A832EIC5_9BACT</name>
<dbReference type="AlphaFoldDB" id="A0A832EIC5"/>